<evidence type="ECO:0000313" key="6">
    <source>
        <dbReference type="Proteomes" id="UP000002191"/>
    </source>
</evidence>
<proteinExistence type="predicted"/>
<evidence type="ECO:0000256" key="1">
    <source>
        <dbReference type="ARBA" id="ARBA00023224"/>
    </source>
</evidence>
<feature type="domain" description="Methyl-accepting transducer" evidence="4">
    <location>
        <begin position="170"/>
        <end position="406"/>
    </location>
</feature>
<organism evidence="5 6">
    <name type="scientific">Pseudodesulfovibrio aespoeensis (strain ATCC 700646 / DSM 10631 / Aspo-2)</name>
    <name type="common">Desulfovibrio aespoeensis</name>
    <dbReference type="NCBI Taxonomy" id="643562"/>
    <lineage>
        <taxon>Bacteria</taxon>
        <taxon>Pseudomonadati</taxon>
        <taxon>Thermodesulfobacteriota</taxon>
        <taxon>Desulfovibrionia</taxon>
        <taxon>Desulfovibrionales</taxon>
        <taxon>Desulfovibrionaceae</taxon>
    </lineage>
</organism>
<dbReference type="HOGENOM" id="CLU_028660_0_0_7"/>
<dbReference type="Pfam" id="PF00015">
    <property type="entry name" value="MCPsignal"/>
    <property type="match status" value="1"/>
</dbReference>
<dbReference type="KEGG" id="das:Daes_1793"/>
<gene>
    <name evidence="5" type="ordered locus">Daes_1793</name>
</gene>
<keyword evidence="1 2" id="KW-0807">Transducer</keyword>
<evidence type="ECO:0000313" key="5">
    <source>
        <dbReference type="EMBL" id="ADU62805.1"/>
    </source>
</evidence>
<reference evidence="6" key="1">
    <citation type="submission" date="2010-12" db="EMBL/GenBank/DDBJ databases">
        <title>Complete sequence of Desulfovibrio aespoeensis Aspo-2.</title>
        <authorList>
            <consortium name="US DOE Joint Genome Institute"/>
            <person name="Lucas S."/>
            <person name="Copeland A."/>
            <person name="Lapidus A."/>
            <person name="Cheng J.-F."/>
            <person name="Goodwin L."/>
            <person name="Pitluck S."/>
            <person name="Chertkov O."/>
            <person name="Misra M."/>
            <person name="Detter J.C."/>
            <person name="Han C."/>
            <person name="Tapia R."/>
            <person name="Land M."/>
            <person name="Hauser L."/>
            <person name="Kyrpides N."/>
            <person name="Ivanova N."/>
            <person name="Ovchinnikova G."/>
            <person name="Pedersen K."/>
            <person name="Jagevall S."/>
            <person name="Hazen T."/>
            <person name="Woyke T."/>
        </authorList>
    </citation>
    <scope>NUCLEOTIDE SEQUENCE [LARGE SCALE GENOMIC DNA]</scope>
    <source>
        <strain evidence="6">ATCC 700646 / DSM 10631 / Aspo-2</strain>
    </source>
</reference>
<dbReference type="GO" id="GO:0016020">
    <property type="term" value="C:membrane"/>
    <property type="evidence" value="ECO:0007669"/>
    <property type="project" value="InterPro"/>
</dbReference>
<dbReference type="SUPFAM" id="SSF58104">
    <property type="entry name" value="Methyl-accepting chemotaxis protein (MCP) signaling domain"/>
    <property type="match status" value="1"/>
</dbReference>
<dbReference type="SMART" id="SM00283">
    <property type="entry name" value="MA"/>
    <property type="match status" value="1"/>
</dbReference>
<dbReference type="PANTHER" id="PTHR32089:SF112">
    <property type="entry name" value="LYSOZYME-LIKE PROTEIN-RELATED"/>
    <property type="match status" value="1"/>
</dbReference>
<dbReference type="PANTHER" id="PTHR32089">
    <property type="entry name" value="METHYL-ACCEPTING CHEMOTAXIS PROTEIN MCPB"/>
    <property type="match status" value="1"/>
</dbReference>
<dbReference type="InterPro" id="IPR004089">
    <property type="entry name" value="MCPsignal_dom"/>
</dbReference>
<evidence type="ECO:0000256" key="2">
    <source>
        <dbReference type="PROSITE-ProRule" id="PRU00284"/>
    </source>
</evidence>
<name>E6VZ29_PSEA9</name>
<dbReference type="STRING" id="643562.Daes_1793"/>
<evidence type="ECO:0000256" key="3">
    <source>
        <dbReference type="SAM" id="Phobius"/>
    </source>
</evidence>
<dbReference type="GO" id="GO:0007165">
    <property type="term" value="P:signal transduction"/>
    <property type="evidence" value="ECO:0007669"/>
    <property type="project" value="UniProtKB-KW"/>
</dbReference>
<dbReference type="Gene3D" id="6.10.340.10">
    <property type="match status" value="1"/>
</dbReference>
<accession>E6VZ29</accession>
<reference evidence="5 6" key="2">
    <citation type="journal article" date="2014" name="Genome Announc.">
        <title>Complete Genome Sequence of the Subsurface, Mesophilic Sulfate-Reducing Bacterium Desulfovibrio aespoeensis Aspo-2.</title>
        <authorList>
            <person name="Pedersen K."/>
            <person name="Bengtsson A."/>
            <person name="Edlund J."/>
            <person name="Rabe L."/>
            <person name="Hazen T."/>
            <person name="Chakraborty R."/>
            <person name="Goodwin L."/>
            <person name="Shapiro N."/>
        </authorList>
    </citation>
    <scope>NUCLEOTIDE SEQUENCE [LARGE SCALE GENOMIC DNA]</scope>
    <source>
        <strain evidence="6">ATCC 700646 / DSM 10631 / Aspo-2</strain>
    </source>
</reference>
<dbReference type="CDD" id="cd18773">
    <property type="entry name" value="PDC1_HK_sensor"/>
    <property type="match status" value="1"/>
</dbReference>
<keyword evidence="3" id="KW-0472">Membrane</keyword>
<dbReference type="PROSITE" id="PS50111">
    <property type="entry name" value="CHEMOTAXIS_TRANSDUC_2"/>
    <property type="match status" value="1"/>
</dbReference>
<dbReference type="InterPro" id="IPR029151">
    <property type="entry name" value="Sensor-like_sf"/>
</dbReference>
<dbReference type="Gene3D" id="3.30.450.20">
    <property type="entry name" value="PAS domain"/>
    <property type="match status" value="1"/>
</dbReference>
<feature type="transmembrane region" description="Helical" evidence="3">
    <location>
        <begin position="47"/>
        <end position="68"/>
    </location>
</feature>
<dbReference type="Gene3D" id="1.10.287.950">
    <property type="entry name" value="Methyl-accepting chemotaxis protein"/>
    <property type="match status" value="1"/>
</dbReference>
<dbReference type="Proteomes" id="UP000002191">
    <property type="component" value="Chromosome"/>
</dbReference>
<dbReference type="SUPFAM" id="SSF103190">
    <property type="entry name" value="Sensory domain-like"/>
    <property type="match status" value="1"/>
</dbReference>
<dbReference type="AlphaFoldDB" id="E6VZ29"/>
<dbReference type="eggNOG" id="COG0840">
    <property type="taxonomic scope" value="Bacteria"/>
</dbReference>
<keyword evidence="3" id="KW-0812">Transmembrane</keyword>
<dbReference type="EMBL" id="CP002431">
    <property type="protein sequence ID" value="ADU62805.1"/>
    <property type="molecule type" value="Genomic_DNA"/>
</dbReference>
<dbReference type="CDD" id="cd11386">
    <property type="entry name" value="MCP_signal"/>
    <property type="match status" value="1"/>
</dbReference>
<evidence type="ECO:0000259" key="4">
    <source>
        <dbReference type="PROSITE" id="PS50111"/>
    </source>
</evidence>
<protein>
    <submittedName>
        <fullName evidence="5">Chemotaxis sensory transducer</fullName>
    </submittedName>
</protein>
<sequence>MKIEKTVLLVRCVSVTAVFARVVAGAVPALAASDEVTILSAQVDMLTWALVGAGLLAVLGTVLGAVVASRRTANKYKVLTISLQKIAAGGTTVALPKASDDNIGEMVKAVNQIVSFVGDLGKRLGASENVAREASDKARSALDMANGAREQGEAARCHGLLSAAESLDVSVQAIRDQSRLLDTASVTASQGAADQQRYISEAASAMEEMNASVSETAFNADAAAADAERAMEYARNGAGVVARTLSSIRSVADNSQSLAERVTGLGSQAEGVGKIMGVISDIADQTNLLALNAAIEAARAGEAGRGFAVVADEVRKLAEKTMVATRDVGVAIEGIQSQVRQTIRGVGDMSGLTDAAAALAQESGEALDEIVTYAGTSADRIRAIASAASQQSIASEDVTRTIAEVNTISATTGEAMAEAARAVTALAGRVEDLATMTDMFRLVGKGKVQEVIGGLAASRDIQSRDRASMEEAMRRALRANEFLELLYITDEKGRQLVSNMGGRVTGYSEDRNAYGSSWASRPWFTGAMENRTFFISDVYESSASGESCITVSSPFLDRDGRIIGVIAADVRVG</sequence>
<dbReference type="Pfam" id="PF22673">
    <property type="entry name" value="MCP-like_PDC_1"/>
    <property type="match status" value="1"/>
</dbReference>
<keyword evidence="3" id="KW-1133">Transmembrane helix</keyword>
<keyword evidence="6" id="KW-1185">Reference proteome</keyword>
<dbReference type="OrthoDB" id="9806477at2"/>